<dbReference type="AlphaFoldDB" id="A0A8J3Y3X8"/>
<gene>
    <name evidence="1" type="ORF">Sya03_03220</name>
</gene>
<dbReference type="Pfam" id="PF04402">
    <property type="entry name" value="SIMPL"/>
    <property type="match status" value="1"/>
</dbReference>
<dbReference type="InterPro" id="IPR052022">
    <property type="entry name" value="26kDa_periplasmic_antigen"/>
</dbReference>
<evidence type="ECO:0000313" key="2">
    <source>
        <dbReference type="Proteomes" id="UP000652013"/>
    </source>
</evidence>
<name>A0A8J3Y3X8_9ACTN</name>
<evidence type="ECO:0000313" key="1">
    <source>
        <dbReference type="EMBL" id="GIJ00970.1"/>
    </source>
</evidence>
<keyword evidence="2" id="KW-1185">Reference proteome</keyword>
<dbReference type="PANTHER" id="PTHR34387:SF2">
    <property type="entry name" value="SLR1258 PROTEIN"/>
    <property type="match status" value="1"/>
</dbReference>
<sequence length="213" mass="22819">MEPAVVRVRGEAQLEVPPELARFAVSVSARGKDRQGVLTRLAERSAAVRALVDEYPDAVDRRETGAFHLSPELKRTGERIAAYTGSVTTTVTVTDFTVLGELMVRLADLEQSAVDGPWWELRPGNPAAAEARRAALADALTRAREYAAAVGARVDRLVEISDEGGGGFDRPMFRAMAGAAESAGLPSFDLDPQVQAVHAAVQLRLTITEPELG</sequence>
<evidence type="ECO:0008006" key="3">
    <source>
        <dbReference type="Google" id="ProtNLM"/>
    </source>
</evidence>
<protein>
    <recommendedName>
        <fullName evidence="3">SIMPL domain-containing protein</fullName>
    </recommendedName>
</protein>
<comment type="caution">
    <text evidence="1">The sequence shown here is derived from an EMBL/GenBank/DDBJ whole genome shotgun (WGS) entry which is preliminary data.</text>
</comment>
<dbReference type="Gene3D" id="3.30.110.170">
    <property type="entry name" value="Protein of unknown function (DUF541), domain 1"/>
    <property type="match status" value="1"/>
</dbReference>
<reference evidence="1" key="1">
    <citation type="submission" date="2021-01" db="EMBL/GenBank/DDBJ databases">
        <title>Whole genome shotgun sequence of Spirilliplanes yamanashiensis NBRC 15828.</title>
        <authorList>
            <person name="Komaki H."/>
            <person name="Tamura T."/>
        </authorList>
    </citation>
    <scope>NUCLEOTIDE SEQUENCE</scope>
    <source>
        <strain evidence="1">NBRC 15828</strain>
    </source>
</reference>
<dbReference type="EMBL" id="BOOY01000002">
    <property type="protein sequence ID" value="GIJ00970.1"/>
    <property type="molecule type" value="Genomic_DNA"/>
</dbReference>
<dbReference type="GO" id="GO:0006974">
    <property type="term" value="P:DNA damage response"/>
    <property type="evidence" value="ECO:0007669"/>
    <property type="project" value="TreeGrafter"/>
</dbReference>
<dbReference type="PANTHER" id="PTHR34387">
    <property type="entry name" value="SLR1258 PROTEIN"/>
    <property type="match status" value="1"/>
</dbReference>
<accession>A0A8J3Y3X8</accession>
<proteinExistence type="predicted"/>
<dbReference type="RefSeq" id="WP_203936309.1">
    <property type="nucleotide sequence ID" value="NZ_BAAAGJ010000005.1"/>
</dbReference>
<dbReference type="Gene3D" id="3.30.70.2970">
    <property type="entry name" value="Protein of unknown function (DUF541), domain 2"/>
    <property type="match status" value="1"/>
</dbReference>
<organism evidence="1 2">
    <name type="scientific">Spirilliplanes yamanashiensis</name>
    <dbReference type="NCBI Taxonomy" id="42233"/>
    <lineage>
        <taxon>Bacteria</taxon>
        <taxon>Bacillati</taxon>
        <taxon>Actinomycetota</taxon>
        <taxon>Actinomycetes</taxon>
        <taxon>Micromonosporales</taxon>
        <taxon>Micromonosporaceae</taxon>
        <taxon>Spirilliplanes</taxon>
    </lineage>
</organism>
<dbReference type="Proteomes" id="UP000652013">
    <property type="component" value="Unassembled WGS sequence"/>
</dbReference>
<dbReference type="InterPro" id="IPR007497">
    <property type="entry name" value="SIMPL/DUF541"/>
</dbReference>